<keyword evidence="1" id="KW-0560">Oxidoreductase</keyword>
<dbReference type="InterPro" id="IPR036661">
    <property type="entry name" value="Luciferase-like_sf"/>
</dbReference>
<evidence type="ECO:0000313" key="3">
    <source>
        <dbReference type="EMBL" id="TDG14092.1"/>
    </source>
</evidence>
<reference evidence="3 4" key="1">
    <citation type="submission" date="2019-03" db="EMBL/GenBank/DDBJ databases">
        <title>Seongchinamella monodicae gen. nov., sp. nov., a novel member of the Gammaproteobacteria isolated from a tidal mudflat of beach.</title>
        <authorList>
            <person name="Yang H.G."/>
            <person name="Kang J.W."/>
            <person name="Lee S.D."/>
        </authorList>
    </citation>
    <scope>NUCLEOTIDE SEQUENCE [LARGE SCALE GENOMIC DNA]</scope>
    <source>
        <strain evidence="3 4">GH4-78</strain>
    </source>
</reference>
<feature type="domain" description="Luciferase-like" evidence="2">
    <location>
        <begin position="17"/>
        <end position="236"/>
    </location>
</feature>
<dbReference type="Gene3D" id="3.20.20.30">
    <property type="entry name" value="Luciferase-like domain"/>
    <property type="match status" value="1"/>
</dbReference>
<evidence type="ECO:0000256" key="1">
    <source>
        <dbReference type="ARBA" id="ARBA00023002"/>
    </source>
</evidence>
<dbReference type="InterPro" id="IPR050564">
    <property type="entry name" value="F420-G6PD/mer"/>
</dbReference>
<dbReference type="PANTHER" id="PTHR43244:SF1">
    <property type="entry name" value="5,10-METHYLENETETRAHYDROMETHANOPTERIN REDUCTASE"/>
    <property type="match status" value="1"/>
</dbReference>
<sequence>MHLAFSSMNTPSDPHPAELARALEDRGFESLWYGEHSHIPCSRATPYPAGGELPSPYLNMMDPYLSLMTAANATSKLKLGTGIALLMERDIFSQAKTIATLDRLSGGRVMIGTGVGWNQEEYENVNPHPFNKRYAVLRETVAATRVLWSEHEAGYEGEYIRFDPVWADPKPLQAGGPKIFLGAMGPLGRKHAAAWADGWYPVDVAMGDVAESVASFRDEVRAAGRNPDDIEINIQIMDTDNLDKLKEYRDMGIARATIGVSMDLWDQPGAVMPMIDKYAQVIPHLSAGG</sequence>
<dbReference type="Proteomes" id="UP000295554">
    <property type="component" value="Unassembled WGS sequence"/>
</dbReference>
<dbReference type="NCBIfam" id="TIGR03619">
    <property type="entry name" value="F420_Rv2161c"/>
    <property type="match status" value="1"/>
</dbReference>
<keyword evidence="4" id="KW-1185">Reference proteome</keyword>
<dbReference type="GO" id="GO:0016705">
    <property type="term" value="F:oxidoreductase activity, acting on paired donors, with incorporation or reduction of molecular oxygen"/>
    <property type="evidence" value="ECO:0007669"/>
    <property type="project" value="InterPro"/>
</dbReference>
<dbReference type="PANTHER" id="PTHR43244">
    <property type="match status" value="1"/>
</dbReference>
<accession>A0A4R5LT28</accession>
<dbReference type="RefSeq" id="WP_133212711.1">
    <property type="nucleotide sequence ID" value="NZ_SMSE01000002.1"/>
</dbReference>
<comment type="caution">
    <text evidence="3">The sequence shown here is derived from an EMBL/GenBank/DDBJ whole genome shotgun (WGS) entry which is preliminary data.</text>
</comment>
<evidence type="ECO:0000313" key="4">
    <source>
        <dbReference type="Proteomes" id="UP000295554"/>
    </source>
</evidence>
<name>A0A4R5LT28_9GAMM</name>
<dbReference type="AlphaFoldDB" id="A0A4R5LT28"/>
<dbReference type="EMBL" id="SMSE01000002">
    <property type="protein sequence ID" value="TDG14092.1"/>
    <property type="molecule type" value="Genomic_DNA"/>
</dbReference>
<organism evidence="3 4">
    <name type="scientific">Seongchinamella unica</name>
    <dbReference type="NCBI Taxonomy" id="2547392"/>
    <lineage>
        <taxon>Bacteria</taxon>
        <taxon>Pseudomonadati</taxon>
        <taxon>Pseudomonadota</taxon>
        <taxon>Gammaproteobacteria</taxon>
        <taxon>Cellvibrionales</taxon>
        <taxon>Halieaceae</taxon>
        <taxon>Seongchinamella</taxon>
    </lineage>
</organism>
<gene>
    <name evidence="3" type="ORF">E2F43_11445</name>
</gene>
<evidence type="ECO:0000259" key="2">
    <source>
        <dbReference type="Pfam" id="PF00296"/>
    </source>
</evidence>
<protein>
    <submittedName>
        <fullName evidence="3">LLM class F420-dependent oxidoreductase</fullName>
    </submittedName>
</protein>
<dbReference type="SUPFAM" id="SSF51679">
    <property type="entry name" value="Bacterial luciferase-like"/>
    <property type="match status" value="1"/>
</dbReference>
<dbReference type="InterPro" id="IPR011251">
    <property type="entry name" value="Luciferase-like_dom"/>
</dbReference>
<dbReference type="Pfam" id="PF00296">
    <property type="entry name" value="Bac_luciferase"/>
    <property type="match status" value="1"/>
</dbReference>
<dbReference type="InterPro" id="IPR019921">
    <property type="entry name" value="Lucif-like_OxRdtase_Rv2161c"/>
</dbReference>
<proteinExistence type="predicted"/>
<dbReference type="OrthoDB" id="5728724at2"/>